<name>A0A3B0ZPP9_9ZZZZ</name>
<dbReference type="SUPFAM" id="SSF55166">
    <property type="entry name" value="Hedgehog/DD-peptidase"/>
    <property type="match status" value="1"/>
</dbReference>
<evidence type="ECO:0000313" key="1">
    <source>
        <dbReference type="EMBL" id="VAW91180.1"/>
    </source>
</evidence>
<dbReference type="Gene3D" id="3.30.1380.10">
    <property type="match status" value="1"/>
</dbReference>
<sequence length="67" mass="8063">MHELNKAALKNGIKLWRVLFAPELQKKLYASQYGAYIKKHILILNRKSWVRHDEHYHVDFKVNCEPM</sequence>
<dbReference type="AlphaFoldDB" id="A0A3B0ZPP9"/>
<reference evidence="1" key="1">
    <citation type="submission" date="2018-06" db="EMBL/GenBank/DDBJ databases">
        <authorList>
            <person name="Zhirakovskaya E."/>
        </authorList>
    </citation>
    <scope>NUCLEOTIDE SEQUENCE</scope>
</reference>
<protein>
    <submittedName>
        <fullName evidence="1">Uncharacterized protein</fullName>
    </submittedName>
</protein>
<organism evidence="1">
    <name type="scientific">hydrothermal vent metagenome</name>
    <dbReference type="NCBI Taxonomy" id="652676"/>
    <lineage>
        <taxon>unclassified sequences</taxon>
        <taxon>metagenomes</taxon>
        <taxon>ecological metagenomes</taxon>
    </lineage>
</organism>
<dbReference type="InterPro" id="IPR009045">
    <property type="entry name" value="Zn_M74/Hedgehog-like"/>
</dbReference>
<accession>A0A3B0ZPP9</accession>
<dbReference type="EMBL" id="UOFS01000006">
    <property type="protein sequence ID" value="VAW91180.1"/>
    <property type="molecule type" value="Genomic_DNA"/>
</dbReference>
<gene>
    <name evidence="1" type="ORF">MNBD_GAMMA22-2662</name>
</gene>
<proteinExistence type="predicted"/>